<organism evidence="1 2">
    <name type="scientific">Ramlibacter rhizophilus</name>
    <dbReference type="NCBI Taxonomy" id="1781167"/>
    <lineage>
        <taxon>Bacteria</taxon>
        <taxon>Pseudomonadati</taxon>
        <taxon>Pseudomonadota</taxon>
        <taxon>Betaproteobacteria</taxon>
        <taxon>Burkholderiales</taxon>
        <taxon>Comamonadaceae</taxon>
        <taxon>Ramlibacter</taxon>
    </lineage>
</organism>
<accession>A0A4Z0C1H1</accession>
<evidence type="ECO:0000313" key="2">
    <source>
        <dbReference type="Proteomes" id="UP000297564"/>
    </source>
</evidence>
<dbReference type="OrthoDB" id="7156875at2"/>
<evidence type="ECO:0000313" key="1">
    <source>
        <dbReference type="EMBL" id="TFZ04654.1"/>
    </source>
</evidence>
<comment type="caution">
    <text evidence="1">The sequence shown here is derived from an EMBL/GenBank/DDBJ whole genome shotgun (WGS) entry which is preliminary data.</text>
</comment>
<reference evidence="1 2" key="1">
    <citation type="submission" date="2019-03" db="EMBL/GenBank/DDBJ databases">
        <title>Ramlibacter rhizophilus CCTCC AB2015357, whole genome shotgun sequence.</title>
        <authorList>
            <person name="Zhang X."/>
            <person name="Feng G."/>
            <person name="Zhu H."/>
        </authorList>
    </citation>
    <scope>NUCLEOTIDE SEQUENCE [LARGE SCALE GENOMIC DNA]</scope>
    <source>
        <strain evidence="1 2">CCTCC AB2015357</strain>
    </source>
</reference>
<name>A0A4Z0C1H1_9BURK</name>
<dbReference type="EMBL" id="SMLL01000001">
    <property type="protein sequence ID" value="TFZ04654.1"/>
    <property type="molecule type" value="Genomic_DNA"/>
</dbReference>
<protein>
    <submittedName>
        <fullName evidence="1">Uncharacterized protein</fullName>
    </submittedName>
</protein>
<dbReference type="Proteomes" id="UP000297564">
    <property type="component" value="Unassembled WGS sequence"/>
</dbReference>
<keyword evidence="2" id="KW-1185">Reference proteome</keyword>
<sequence>MDFSQPGLKGERIVTESRVVDLGLPVLLAASMYPVTNDPCTPGGRGFLNVLDPFTGAGLDTGVLDTDRDGSMDNDRIGARFIGSVDLDVGVPTQPQLMRRPDGGATILVGGSGDSTGTQGPSIGQVDTGPGAAKTLKFKGRLAWREVVKE</sequence>
<dbReference type="AlphaFoldDB" id="A0A4Z0C1H1"/>
<gene>
    <name evidence="1" type="ORF">EZ242_02580</name>
</gene>
<dbReference type="RefSeq" id="WP_135283536.1">
    <property type="nucleotide sequence ID" value="NZ_SMLL01000001.1"/>
</dbReference>
<proteinExistence type="predicted"/>